<dbReference type="GO" id="GO:0048512">
    <property type="term" value="P:circadian behavior"/>
    <property type="evidence" value="ECO:0007669"/>
    <property type="project" value="TreeGrafter"/>
</dbReference>
<dbReference type="GO" id="GO:0050804">
    <property type="term" value="P:modulation of chemical synaptic transmission"/>
    <property type="evidence" value="ECO:0007669"/>
    <property type="project" value="TreeGrafter"/>
</dbReference>
<dbReference type="Proteomes" id="UP000492821">
    <property type="component" value="Unassembled WGS sequence"/>
</dbReference>
<evidence type="ECO:0000313" key="3">
    <source>
        <dbReference type="WBParaSite" id="Pan_g9589.t1"/>
    </source>
</evidence>
<protein>
    <submittedName>
        <fullName evidence="3">BTB domain-containing protein</fullName>
    </submittedName>
</protein>
<dbReference type="InterPro" id="IPR011333">
    <property type="entry name" value="SKP1/BTB/POZ_sf"/>
</dbReference>
<reference evidence="3" key="2">
    <citation type="submission" date="2020-10" db="UniProtKB">
        <authorList>
            <consortium name="WormBaseParasite"/>
        </authorList>
    </citation>
    <scope>IDENTIFICATION</scope>
</reference>
<dbReference type="CDD" id="cd18186">
    <property type="entry name" value="BTB_POZ_ZBTB_KLHL-like"/>
    <property type="match status" value="1"/>
</dbReference>
<dbReference type="Pfam" id="PF00651">
    <property type="entry name" value="BTB"/>
    <property type="match status" value="1"/>
</dbReference>
<reference evidence="2" key="1">
    <citation type="journal article" date="2013" name="Genetics">
        <title>The draft genome and transcriptome of Panagrellus redivivus are shaped by the harsh demands of a free-living lifestyle.</title>
        <authorList>
            <person name="Srinivasan J."/>
            <person name="Dillman A.R."/>
            <person name="Macchietto M.G."/>
            <person name="Heikkinen L."/>
            <person name="Lakso M."/>
            <person name="Fracchia K.M."/>
            <person name="Antoshechkin I."/>
            <person name="Mortazavi A."/>
            <person name="Wong G."/>
            <person name="Sternberg P.W."/>
        </authorList>
    </citation>
    <scope>NUCLEOTIDE SEQUENCE [LARGE SCALE GENOMIC DNA]</scope>
    <source>
        <strain evidence="2">MT8872</strain>
    </source>
</reference>
<dbReference type="GO" id="GO:0008344">
    <property type="term" value="P:adult locomotory behavior"/>
    <property type="evidence" value="ECO:0007669"/>
    <property type="project" value="TreeGrafter"/>
</dbReference>
<dbReference type="InterPro" id="IPR000210">
    <property type="entry name" value="BTB/POZ_dom"/>
</dbReference>
<dbReference type="GO" id="GO:0005737">
    <property type="term" value="C:cytoplasm"/>
    <property type="evidence" value="ECO:0007669"/>
    <property type="project" value="TreeGrafter"/>
</dbReference>
<sequence>MTMMWHRTEDIGAELLLQQLHHLYETKESYDVLFIIDDVEVKAHRFILTMRSEFFKKMFQNSVKPMYRLHFATLNKEILEVVLEYIYTGRITLQDLTTKEILEVLELANVYILKELVDYVVGRLKYRMDEFSVPHILNTAISCNVDDLKDLCIDFIRENAGIVLTNERFQEMSRPAMALVLDNCIRVPQILVFEAFMKWVGRNRQDLRLFPFDLLVMIKLECINEHQLLRLNAPVPYMHHTTVTAIVQSQKEVEHVSMFPDINIAIPDKIFVFGNSVYIDLEKLYRVNCLKIRIMGETEHPYTVTVSSDYKTWDCVIDYSKYPCRGFQELRFTDRVVRYVRITSCSIAKFEVDLPQLQILYSTDRVEIDLETSLWSPKQNIATFESGARVIEGEANMPHALLIHPNDCLSWYKVGDAGLIVQLPQPYMLNCVKLNFSCVPSSYKVEVSSDYYQWTEVGGETNVREWRKIVFPKRPVMYVKLVGLKEHLFGKFFCRHLECFSE</sequence>
<dbReference type="Pfam" id="PF07707">
    <property type="entry name" value="BACK"/>
    <property type="match status" value="1"/>
</dbReference>
<dbReference type="PANTHER" id="PTHR46306:SF1">
    <property type="entry name" value="BTB_POZ DOMAIN-CONTAINING PROTEIN 9"/>
    <property type="match status" value="1"/>
</dbReference>
<dbReference type="PROSITE" id="PS50097">
    <property type="entry name" value="BTB"/>
    <property type="match status" value="1"/>
</dbReference>
<dbReference type="SUPFAM" id="SSF49785">
    <property type="entry name" value="Galactose-binding domain-like"/>
    <property type="match status" value="2"/>
</dbReference>
<dbReference type="AlphaFoldDB" id="A0A7E4WCA5"/>
<dbReference type="Gene3D" id="2.60.120.260">
    <property type="entry name" value="Galactose-binding domain-like"/>
    <property type="match status" value="2"/>
</dbReference>
<evidence type="ECO:0000259" key="1">
    <source>
        <dbReference type="PROSITE" id="PS50097"/>
    </source>
</evidence>
<evidence type="ECO:0000313" key="2">
    <source>
        <dbReference type="Proteomes" id="UP000492821"/>
    </source>
</evidence>
<accession>A0A7E4WCA5</accession>
<dbReference type="SMART" id="SM00225">
    <property type="entry name" value="BTB"/>
    <property type="match status" value="1"/>
</dbReference>
<dbReference type="WBParaSite" id="Pan_g9589.t1">
    <property type="protein sequence ID" value="Pan_g9589.t1"/>
    <property type="gene ID" value="Pan_g9589"/>
</dbReference>
<name>A0A7E4WCA5_PANRE</name>
<dbReference type="Gene3D" id="3.30.710.10">
    <property type="entry name" value="Potassium Channel Kv1.1, Chain A"/>
    <property type="match status" value="1"/>
</dbReference>
<dbReference type="Gene3D" id="1.25.40.420">
    <property type="match status" value="1"/>
</dbReference>
<keyword evidence="2" id="KW-1185">Reference proteome</keyword>
<feature type="domain" description="BTB" evidence="1">
    <location>
        <begin position="30"/>
        <end position="95"/>
    </location>
</feature>
<organism evidence="2 3">
    <name type="scientific">Panagrellus redivivus</name>
    <name type="common">Microworm</name>
    <dbReference type="NCBI Taxonomy" id="6233"/>
    <lineage>
        <taxon>Eukaryota</taxon>
        <taxon>Metazoa</taxon>
        <taxon>Ecdysozoa</taxon>
        <taxon>Nematoda</taxon>
        <taxon>Chromadorea</taxon>
        <taxon>Rhabditida</taxon>
        <taxon>Tylenchina</taxon>
        <taxon>Panagrolaimomorpha</taxon>
        <taxon>Panagrolaimoidea</taxon>
        <taxon>Panagrolaimidae</taxon>
        <taxon>Panagrellus</taxon>
    </lineage>
</organism>
<dbReference type="SUPFAM" id="SSF54695">
    <property type="entry name" value="POZ domain"/>
    <property type="match status" value="1"/>
</dbReference>
<dbReference type="PANTHER" id="PTHR46306">
    <property type="entry name" value="BTB/POZ DOMAIN-CONTAINING PROTEIN 9"/>
    <property type="match status" value="1"/>
</dbReference>
<proteinExistence type="predicted"/>
<dbReference type="InterPro" id="IPR008979">
    <property type="entry name" value="Galactose-bd-like_sf"/>
</dbReference>
<dbReference type="InterPro" id="IPR052407">
    <property type="entry name" value="BTB_POZ_domain_cont_9"/>
</dbReference>
<dbReference type="InterPro" id="IPR011705">
    <property type="entry name" value="BACK"/>
</dbReference>